<comment type="caution">
    <text evidence="3">The sequence shown here is derived from an EMBL/GenBank/DDBJ whole genome shotgun (WGS) entry which is preliminary data.</text>
</comment>
<dbReference type="InterPro" id="IPR001789">
    <property type="entry name" value="Sig_transdc_resp-reg_receiver"/>
</dbReference>
<gene>
    <name evidence="3" type="ORF">J2I46_14140</name>
</gene>
<proteinExistence type="predicted"/>
<name>A0ABS3JI89_9BACT</name>
<feature type="modified residue" description="4-aspartylphosphate" evidence="1">
    <location>
        <position position="76"/>
    </location>
</feature>
<evidence type="ECO:0000256" key="1">
    <source>
        <dbReference type="PROSITE-ProRule" id="PRU00169"/>
    </source>
</evidence>
<evidence type="ECO:0000259" key="2">
    <source>
        <dbReference type="PROSITE" id="PS50110"/>
    </source>
</evidence>
<sequence length="161" mass="18690">MKSDTTLSAIRTQNFRQARILLIESDPDQLSIIAHCLKECLPEVELIKATNEREAITYLKDCKLEEWKLPKMILLDASIPNRENGLRILQHIKELPAPANQIPVVVLSHSAHSDDISEAYDRGSSSYLVKPTSDDEWISYFQMLRRYWWETVSLPPTDYRY</sequence>
<keyword evidence="1" id="KW-0597">Phosphoprotein</keyword>
<dbReference type="InterPro" id="IPR052893">
    <property type="entry name" value="TCS_response_regulator"/>
</dbReference>
<accession>A0ABS3JI89</accession>
<dbReference type="PROSITE" id="PS50110">
    <property type="entry name" value="RESPONSE_REGULATORY"/>
    <property type="match status" value="1"/>
</dbReference>
<evidence type="ECO:0000313" key="3">
    <source>
        <dbReference type="EMBL" id="MBO0949732.1"/>
    </source>
</evidence>
<dbReference type="RefSeq" id="WP_207329664.1">
    <property type="nucleotide sequence ID" value="NZ_JAFMYW010000003.1"/>
</dbReference>
<protein>
    <submittedName>
        <fullName evidence="3">Response regulator</fullName>
    </submittedName>
</protein>
<dbReference type="InterPro" id="IPR011006">
    <property type="entry name" value="CheY-like_superfamily"/>
</dbReference>
<dbReference type="EMBL" id="JAFMYW010000003">
    <property type="protein sequence ID" value="MBO0949732.1"/>
    <property type="molecule type" value="Genomic_DNA"/>
</dbReference>
<dbReference type="SMART" id="SM00448">
    <property type="entry name" value="REC"/>
    <property type="match status" value="1"/>
</dbReference>
<dbReference type="Gene3D" id="3.40.50.2300">
    <property type="match status" value="1"/>
</dbReference>
<organism evidence="3 4">
    <name type="scientific">Fibrella forsythiae</name>
    <dbReference type="NCBI Taxonomy" id="2817061"/>
    <lineage>
        <taxon>Bacteria</taxon>
        <taxon>Pseudomonadati</taxon>
        <taxon>Bacteroidota</taxon>
        <taxon>Cytophagia</taxon>
        <taxon>Cytophagales</taxon>
        <taxon>Spirosomataceae</taxon>
        <taxon>Fibrella</taxon>
    </lineage>
</organism>
<dbReference type="PANTHER" id="PTHR44520:SF2">
    <property type="entry name" value="RESPONSE REGULATOR RCP1"/>
    <property type="match status" value="1"/>
</dbReference>
<dbReference type="SUPFAM" id="SSF52172">
    <property type="entry name" value="CheY-like"/>
    <property type="match status" value="1"/>
</dbReference>
<feature type="domain" description="Response regulatory" evidence="2">
    <location>
        <begin position="19"/>
        <end position="145"/>
    </location>
</feature>
<evidence type="ECO:0000313" key="4">
    <source>
        <dbReference type="Proteomes" id="UP000664628"/>
    </source>
</evidence>
<keyword evidence="4" id="KW-1185">Reference proteome</keyword>
<reference evidence="3 4" key="1">
    <citation type="submission" date="2021-03" db="EMBL/GenBank/DDBJ databases">
        <title>Fibrella sp. HMF5405 genome sequencing and assembly.</title>
        <authorList>
            <person name="Kang H."/>
            <person name="Kim H."/>
            <person name="Bae S."/>
            <person name="Joh K."/>
        </authorList>
    </citation>
    <scope>NUCLEOTIDE SEQUENCE [LARGE SCALE GENOMIC DNA]</scope>
    <source>
        <strain evidence="3 4">HMF5405</strain>
    </source>
</reference>
<dbReference type="Proteomes" id="UP000664628">
    <property type="component" value="Unassembled WGS sequence"/>
</dbReference>
<dbReference type="PANTHER" id="PTHR44520">
    <property type="entry name" value="RESPONSE REGULATOR RCP1-RELATED"/>
    <property type="match status" value="1"/>
</dbReference>
<dbReference type="Pfam" id="PF00072">
    <property type="entry name" value="Response_reg"/>
    <property type="match status" value="1"/>
</dbReference>